<protein>
    <submittedName>
        <fullName evidence="2">Uncharacterized protein</fullName>
    </submittedName>
</protein>
<keyword evidence="3" id="KW-1185">Reference proteome</keyword>
<gene>
    <name evidence="2" type="ORF">AAG570_010926</name>
</gene>
<comment type="caution">
    <text evidence="2">The sequence shown here is derived from an EMBL/GenBank/DDBJ whole genome shotgun (WGS) entry which is preliminary data.</text>
</comment>
<dbReference type="AlphaFoldDB" id="A0ABD0Z1C8"/>
<sequence length="133" mass="14067">MSLTTGTRAGEIELNQDSGQRHRKDVGELKAGPNSQLGNGIRKSLSAVGGDYYLPPPRDIYTPGGTAEQRWQWGGCQCPPPRPFGGFDARPAIPGGTTGFDVQEFVSQQAPAINSVAQASLDPSSQIEEALAL</sequence>
<evidence type="ECO:0000313" key="2">
    <source>
        <dbReference type="EMBL" id="KAL1131308.1"/>
    </source>
</evidence>
<name>A0ABD0Z1C8_9HEMI</name>
<organism evidence="2 3">
    <name type="scientific">Ranatra chinensis</name>
    <dbReference type="NCBI Taxonomy" id="642074"/>
    <lineage>
        <taxon>Eukaryota</taxon>
        <taxon>Metazoa</taxon>
        <taxon>Ecdysozoa</taxon>
        <taxon>Arthropoda</taxon>
        <taxon>Hexapoda</taxon>
        <taxon>Insecta</taxon>
        <taxon>Pterygota</taxon>
        <taxon>Neoptera</taxon>
        <taxon>Paraneoptera</taxon>
        <taxon>Hemiptera</taxon>
        <taxon>Heteroptera</taxon>
        <taxon>Panheteroptera</taxon>
        <taxon>Nepomorpha</taxon>
        <taxon>Nepidae</taxon>
        <taxon>Ranatrinae</taxon>
        <taxon>Ranatra</taxon>
    </lineage>
</organism>
<evidence type="ECO:0000313" key="3">
    <source>
        <dbReference type="Proteomes" id="UP001558652"/>
    </source>
</evidence>
<reference evidence="2 3" key="1">
    <citation type="submission" date="2024-07" db="EMBL/GenBank/DDBJ databases">
        <title>Chromosome-level genome assembly of the water stick insect Ranatra chinensis (Heteroptera: Nepidae).</title>
        <authorList>
            <person name="Liu X."/>
        </authorList>
    </citation>
    <scope>NUCLEOTIDE SEQUENCE [LARGE SCALE GENOMIC DNA]</scope>
    <source>
        <strain evidence="2">Cailab_2021Rc</strain>
        <tissue evidence="2">Muscle</tissue>
    </source>
</reference>
<proteinExistence type="predicted"/>
<accession>A0ABD0Z1C8</accession>
<evidence type="ECO:0000256" key="1">
    <source>
        <dbReference type="SAM" id="MobiDB-lite"/>
    </source>
</evidence>
<feature type="region of interest" description="Disordered" evidence="1">
    <location>
        <begin position="1"/>
        <end position="41"/>
    </location>
</feature>
<dbReference type="EMBL" id="JBFDAA010000006">
    <property type="protein sequence ID" value="KAL1131308.1"/>
    <property type="molecule type" value="Genomic_DNA"/>
</dbReference>
<dbReference type="Proteomes" id="UP001558652">
    <property type="component" value="Unassembled WGS sequence"/>
</dbReference>